<evidence type="ECO:0000256" key="10">
    <source>
        <dbReference type="ARBA" id="ARBA00023170"/>
    </source>
</evidence>
<evidence type="ECO:0000256" key="4">
    <source>
        <dbReference type="ARBA" id="ARBA00022448"/>
    </source>
</evidence>
<dbReference type="Pfam" id="PF07670">
    <property type="entry name" value="Gate"/>
    <property type="match status" value="1"/>
</dbReference>
<evidence type="ECO:0000256" key="2">
    <source>
        <dbReference type="ARBA" id="ARBA00008685"/>
    </source>
</evidence>
<keyword evidence="5" id="KW-1003">Cell membrane</keyword>
<keyword evidence="7 14" id="KW-1133">Transmembrane helix</keyword>
<evidence type="ECO:0000256" key="6">
    <source>
        <dbReference type="ARBA" id="ARBA00022692"/>
    </source>
</evidence>
<dbReference type="Pfam" id="PF07662">
    <property type="entry name" value="Nucleos_tra2_C"/>
    <property type="match status" value="1"/>
</dbReference>
<sequence length="1227" mass="136211">MEQGIDNESEDSVAGALHQKKSIRIEDLSTANDLDSSSNIDSSQIDQSCEFIGNALETFWKTVGQFFSKRSSMVRSVFYIILATLYNAYFIASVYYSIHNGIPMDWCNGVGFLIVLTALTYLALFYFQVVKKFWGESIHQTVLKPIGKAFDKVWKYRLARYGFYLVLIVGLLTFLIIDTADERMRLQSFGGLFIFLVLGWIFSKYPSRVIWRHVVWGMALQLIFGLIVLRWDFGRRAFECLGSKFSLLLDYSVAGSEFVYGYLANDGNASGITLGTIFAFRILSVIYFFSFLINLLYYYGAMQWFVQKLGWLLQVSVGTTAAESMNAASNIFLGQTEAPLIIKPFLSKMTKSEIHAVFTAGFATIAGSDLAAYTGFGISASQLLSASVMAAPASLALAKLLYPETEKSQTKAGDIKVPKGTEANALDAAAQGAANAVLMVAHVIANLVAFLAFIAFLNGVISWYGNLLGAPYITFEWILSKIFIPVAWLMGVPPSECELVANLVAIKTIVNEFAAYGKLSEYIAQGTISKRAETIATFALCGYANPGSIGAQIGTLSAMAPDRKSDFAKVAFRAFIAGSMANFMNACVAAFIHDDGLDLLRPDSYIELWMATLLNDAHCPSGSLINFTSIEIISSGGLILFDVQQIDPFEGVVLATTECRVGDVIESIVLSSTKIPMLRLEFLFCPPIIVSSLKAERLQLYRLNEIDLNFCGSFAINKWLEERICSSSLDNETRGMLLNNRAPNRIIRELQDCAQLDEHQWSQSESSSAINFNVKPKSVDWHRELDGKTLRLTLLEEPPFVIFDRHSNGTVTGYKGYCYEIVRILQQQYNFTYEFILPSDKAFGKEMPDGSWNGMIGMVVEQTVDIGLGPFSVTHSRSKVVDFSVGFYEDGNAILIPPPAVENRLLACTKPFRLETWLTLMLFATILPVILWQHSKFYWIHYRDKCPTLGNQYFVILGVLIGQSGQKLSSMRCSLLLVTAVWYLSAVVFASAYVGILMLSFLRFPKLLPVINQLEELPGSHLKWVVLRGTALDSLFLDATSGVYKTIGEELLNQQRGALIDVHLDGVHLVASGGYAYIAGKSNLESSLYEDYTRTGKCRLSIAKQEFFKINVAFAFSKNSPLKAFMDEKILKMIEAGIVIYWKKIYGAAPTGGKCGKVKQSDTGPKSLSLTDLQGAFIILIIGFGLASLVFLFEQFPFIYRSLCRLSFFNNCRGTSAIEHFNDDVSL</sequence>
<evidence type="ECO:0000256" key="5">
    <source>
        <dbReference type="ARBA" id="ARBA00022475"/>
    </source>
</evidence>
<dbReference type="EMBL" id="CAKKLH010000157">
    <property type="protein sequence ID" value="CAH0104893.1"/>
    <property type="molecule type" value="Genomic_DNA"/>
</dbReference>
<dbReference type="SMART" id="SM00079">
    <property type="entry name" value="PBPe"/>
    <property type="match status" value="1"/>
</dbReference>
<dbReference type="GO" id="GO:0005886">
    <property type="term" value="C:plasma membrane"/>
    <property type="evidence" value="ECO:0007669"/>
    <property type="project" value="UniProtKB-SubCell"/>
</dbReference>
<feature type="domain" description="Ionotropic glutamate receptor C-terminal" evidence="15">
    <location>
        <begin position="789"/>
        <end position="1147"/>
    </location>
</feature>
<dbReference type="PANTHER" id="PTHR10590">
    <property type="entry name" value="SODIUM/NUCLEOSIDE COTRANSPORTER"/>
    <property type="match status" value="1"/>
</dbReference>
<dbReference type="NCBIfam" id="TIGR00804">
    <property type="entry name" value="nupC"/>
    <property type="match status" value="1"/>
</dbReference>
<comment type="caution">
    <text evidence="17">The sequence shown here is derived from an EMBL/GenBank/DDBJ whole genome shotgun (WGS) entry which is preliminary data.</text>
</comment>
<feature type="transmembrane region" description="Helical" evidence="14">
    <location>
        <begin position="570"/>
        <end position="592"/>
    </location>
</feature>
<feature type="transmembrane region" description="Helical" evidence="14">
    <location>
        <begin position="914"/>
        <end position="932"/>
    </location>
</feature>
<evidence type="ECO:0000256" key="11">
    <source>
        <dbReference type="ARBA" id="ARBA00023180"/>
    </source>
</evidence>
<keyword evidence="10" id="KW-0675">Receptor</keyword>
<feature type="transmembrane region" description="Helical" evidence="14">
    <location>
        <begin position="354"/>
        <end position="376"/>
    </location>
</feature>
<dbReference type="Pfam" id="PF10613">
    <property type="entry name" value="Lig_chan-Glu_bd"/>
    <property type="match status" value="1"/>
</dbReference>
<evidence type="ECO:0008006" key="19">
    <source>
        <dbReference type="Google" id="ProtNLM"/>
    </source>
</evidence>
<evidence type="ECO:0000256" key="14">
    <source>
        <dbReference type="SAM" id="Phobius"/>
    </source>
</evidence>
<dbReference type="InterPro" id="IPR018270">
    <property type="entry name" value="C_nuclsd_transpt_met_bac"/>
</dbReference>
<feature type="transmembrane region" description="Helical" evidence="14">
    <location>
        <begin position="183"/>
        <end position="202"/>
    </location>
</feature>
<dbReference type="Gene3D" id="1.10.287.70">
    <property type="match status" value="1"/>
</dbReference>
<evidence type="ECO:0000313" key="18">
    <source>
        <dbReference type="Proteomes" id="UP000789390"/>
    </source>
</evidence>
<dbReference type="InterPro" id="IPR002668">
    <property type="entry name" value="CNT_N_dom"/>
</dbReference>
<keyword evidence="13" id="KW-0407">Ion channel</keyword>
<feature type="transmembrane region" description="Helical" evidence="14">
    <location>
        <begin position="975"/>
        <end position="1002"/>
    </location>
</feature>
<dbReference type="Pfam" id="PF00060">
    <property type="entry name" value="Lig_chan"/>
    <property type="match status" value="1"/>
</dbReference>
<evidence type="ECO:0000256" key="13">
    <source>
        <dbReference type="ARBA" id="ARBA00023303"/>
    </source>
</evidence>
<reference evidence="17" key="1">
    <citation type="submission" date="2021-11" db="EMBL/GenBank/DDBJ databases">
        <authorList>
            <person name="Schell T."/>
        </authorList>
    </citation>
    <scope>NUCLEOTIDE SEQUENCE</scope>
    <source>
        <strain evidence="17">M5</strain>
    </source>
</reference>
<dbReference type="AlphaFoldDB" id="A0A8J2RSC1"/>
<feature type="domain" description="Ionotropic glutamate receptor L-glutamate and glycine-binding" evidence="16">
    <location>
        <begin position="799"/>
        <end position="861"/>
    </location>
</feature>
<name>A0A8J2RSC1_9CRUS</name>
<keyword evidence="12" id="KW-1071">Ligand-gated ion channel</keyword>
<proteinExistence type="inferred from homology"/>
<feature type="transmembrane region" description="Helical" evidence="14">
    <location>
        <begin position="470"/>
        <end position="490"/>
    </location>
</feature>
<evidence type="ECO:0000259" key="15">
    <source>
        <dbReference type="SMART" id="SM00079"/>
    </source>
</evidence>
<feature type="transmembrane region" description="Helical" evidence="14">
    <location>
        <begin position="1173"/>
        <end position="1193"/>
    </location>
</feature>
<keyword evidence="9 14" id="KW-0472">Membrane</keyword>
<feature type="transmembrane region" description="Helical" evidence="14">
    <location>
        <begin position="277"/>
        <end position="299"/>
    </location>
</feature>
<evidence type="ECO:0000256" key="12">
    <source>
        <dbReference type="ARBA" id="ARBA00023286"/>
    </source>
</evidence>
<comment type="subcellular location">
    <subcellularLocation>
        <location evidence="1">Cell membrane</location>
        <topology evidence="1">Multi-pass membrane protein</topology>
    </subcellularLocation>
</comment>
<dbReference type="InterPro" id="IPR008276">
    <property type="entry name" value="C_nuclsd_transpt"/>
</dbReference>
<protein>
    <recommendedName>
        <fullName evidence="19">Sodium/nucleoside cotransporter</fullName>
    </recommendedName>
</protein>
<dbReference type="Proteomes" id="UP000789390">
    <property type="component" value="Unassembled WGS sequence"/>
</dbReference>
<keyword evidence="6 14" id="KW-0812">Transmembrane</keyword>
<dbReference type="PANTHER" id="PTHR10590:SF4">
    <property type="entry name" value="SOLUTE CARRIER FAMILY 28 MEMBER 3"/>
    <property type="match status" value="1"/>
</dbReference>
<evidence type="ECO:0000256" key="3">
    <source>
        <dbReference type="ARBA" id="ARBA00009033"/>
    </source>
</evidence>
<evidence type="ECO:0000256" key="7">
    <source>
        <dbReference type="ARBA" id="ARBA00022989"/>
    </source>
</evidence>
<dbReference type="InterPro" id="IPR019594">
    <property type="entry name" value="Glu/Gly-bd"/>
</dbReference>
<dbReference type="OrthoDB" id="6075923at2759"/>
<evidence type="ECO:0000256" key="8">
    <source>
        <dbReference type="ARBA" id="ARBA00023065"/>
    </source>
</evidence>
<dbReference type="FunFam" id="3.40.190.10:FF:000364">
    <property type="entry name" value="Si:dkey-183j2.10"/>
    <property type="match status" value="1"/>
</dbReference>
<dbReference type="InterPro" id="IPR011642">
    <property type="entry name" value="Gate_dom"/>
</dbReference>
<evidence type="ECO:0000259" key="16">
    <source>
        <dbReference type="SMART" id="SM00918"/>
    </source>
</evidence>
<organism evidence="17 18">
    <name type="scientific">Daphnia galeata</name>
    <dbReference type="NCBI Taxonomy" id="27404"/>
    <lineage>
        <taxon>Eukaryota</taxon>
        <taxon>Metazoa</taxon>
        <taxon>Ecdysozoa</taxon>
        <taxon>Arthropoda</taxon>
        <taxon>Crustacea</taxon>
        <taxon>Branchiopoda</taxon>
        <taxon>Diplostraca</taxon>
        <taxon>Cladocera</taxon>
        <taxon>Anomopoda</taxon>
        <taxon>Daphniidae</taxon>
        <taxon>Daphnia</taxon>
    </lineage>
</organism>
<dbReference type="GO" id="GO:0005415">
    <property type="term" value="F:nucleoside:sodium symporter activity"/>
    <property type="evidence" value="ECO:0007669"/>
    <property type="project" value="TreeGrafter"/>
</dbReference>
<dbReference type="SUPFAM" id="SSF53850">
    <property type="entry name" value="Periplasmic binding protein-like II"/>
    <property type="match status" value="1"/>
</dbReference>
<dbReference type="FunFam" id="1.10.287.70:FF:000400">
    <property type="entry name" value="Uncharacterized protein"/>
    <property type="match status" value="1"/>
</dbReference>
<keyword evidence="18" id="KW-1185">Reference proteome</keyword>
<keyword evidence="8" id="KW-0406">Ion transport</keyword>
<feature type="transmembrane region" description="Helical" evidence="14">
    <location>
        <begin position="443"/>
        <end position="464"/>
    </location>
</feature>
<dbReference type="GO" id="GO:0015276">
    <property type="term" value="F:ligand-gated monoatomic ion channel activity"/>
    <property type="evidence" value="ECO:0007669"/>
    <property type="project" value="InterPro"/>
</dbReference>
<comment type="similarity">
    <text evidence="2">Belongs to the glutamate-gated ion channel (TC 1.A.10.1) family.</text>
</comment>
<dbReference type="SMART" id="SM00918">
    <property type="entry name" value="Lig_chan-Glu_bd"/>
    <property type="match status" value="1"/>
</dbReference>
<feature type="transmembrane region" description="Helical" evidence="14">
    <location>
        <begin position="110"/>
        <end position="127"/>
    </location>
</feature>
<dbReference type="InterPro" id="IPR001320">
    <property type="entry name" value="Iontro_rcpt_C"/>
</dbReference>
<evidence type="ECO:0000313" key="17">
    <source>
        <dbReference type="EMBL" id="CAH0104893.1"/>
    </source>
</evidence>
<evidence type="ECO:0000256" key="9">
    <source>
        <dbReference type="ARBA" id="ARBA00023136"/>
    </source>
</evidence>
<evidence type="ECO:0000256" key="1">
    <source>
        <dbReference type="ARBA" id="ARBA00004651"/>
    </source>
</evidence>
<keyword evidence="4" id="KW-0813">Transport</keyword>
<keyword evidence="11" id="KW-0325">Glycoprotein</keyword>
<dbReference type="Gene3D" id="3.40.190.10">
    <property type="entry name" value="Periplasmic binding protein-like II"/>
    <property type="match status" value="1"/>
</dbReference>
<comment type="similarity">
    <text evidence="3">Belongs to the concentrative nucleoside transporter (CNT) (TC 2.A.41) family.</text>
</comment>
<feature type="transmembrane region" description="Helical" evidence="14">
    <location>
        <begin position="77"/>
        <end position="98"/>
    </location>
</feature>
<feature type="transmembrane region" description="Helical" evidence="14">
    <location>
        <begin position="214"/>
        <end position="233"/>
    </location>
</feature>
<accession>A0A8J2RSC1</accession>
<feature type="transmembrane region" description="Helical" evidence="14">
    <location>
        <begin position="158"/>
        <end position="177"/>
    </location>
</feature>
<dbReference type="Pfam" id="PF01773">
    <property type="entry name" value="Nucleos_tra2_N"/>
    <property type="match status" value="1"/>
</dbReference>
<gene>
    <name evidence="17" type="ORF">DGAL_LOCUS7822</name>
</gene>
<dbReference type="InterPro" id="IPR011657">
    <property type="entry name" value="CNT_C_dom"/>
</dbReference>